<dbReference type="EMBL" id="ML208381">
    <property type="protein sequence ID" value="TFK67235.1"/>
    <property type="molecule type" value="Genomic_DNA"/>
</dbReference>
<evidence type="ECO:0000313" key="1">
    <source>
        <dbReference type="EMBL" id="TFK67235.1"/>
    </source>
</evidence>
<evidence type="ECO:0000313" key="2">
    <source>
        <dbReference type="Proteomes" id="UP000308600"/>
    </source>
</evidence>
<organism evidence="1 2">
    <name type="scientific">Pluteus cervinus</name>
    <dbReference type="NCBI Taxonomy" id="181527"/>
    <lineage>
        <taxon>Eukaryota</taxon>
        <taxon>Fungi</taxon>
        <taxon>Dikarya</taxon>
        <taxon>Basidiomycota</taxon>
        <taxon>Agaricomycotina</taxon>
        <taxon>Agaricomycetes</taxon>
        <taxon>Agaricomycetidae</taxon>
        <taxon>Agaricales</taxon>
        <taxon>Pluteineae</taxon>
        <taxon>Pluteaceae</taxon>
        <taxon>Pluteus</taxon>
    </lineage>
</organism>
<proteinExistence type="predicted"/>
<sequence length="147" mass="16508">MYTPPYGDFFVWLAKRDSSEQPLEPLAFEEADLVTFATMGPDIGNAPYAVTIERDQNTNLQYQSISCMATYSYYSFEELRFCDYSRGRKVAEEVPYIEGPQPSSWLTPTQPSEGLAGLAYSATPSPTAYSNTNSWRQSGGGKKNKRR</sequence>
<name>A0ACD3AP18_9AGAR</name>
<keyword evidence="2" id="KW-1185">Reference proteome</keyword>
<protein>
    <submittedName>
        <fullName evidence="1">Uncharacterized protein</fullName>
    </submittedName>
</protein>
<dbReference type="Proteomes" id="UP000308600">
    <property type="component" value="Unassembled WGS sequence"/>
</dbReference>
<reference evidence="1 2" key="1">
    <citation type="journal article" date="2019" name="Nat. Ecol. Evol.">
        <title>Megaphylogeny resolves global patterns of mushroom evolution.</title>
        <authorList>
            <person name="Varga T."/>
            <person name="Krizsan K."/>
            <person name="Foldi C."/>
            <person name="Dima B."/>
            <person name="Sanchez-Garcia M."/>
            <person name="Sanchez-Ramirez S."/>
            <person name="Szollosi G.J."/>
            <person name="Szarkandi J.G."/>
            <person name="Papp V."/>
            <person name="Albert L."/>
            <person name="Andreopoulos W."/>
            <person name="Angelini C."/>
            <person name="Antonin V."/>
            <person name="Barry K.W."/>
            <person name="Bougher N.L."/>
            <person name="Buchanan P."/>
            <person name="Buyck B."/>
            <person name="Bense V."/>
            <person name="Catcheside P."/>
            <person name="Chovatia M."/>
            <person name="Cooper J."/>
            <person name="Damon W."/>
            <person name="Desjardin D."/>
            <person name="Finy P."/>
            <person name="Geml J."/>
            <person name="Haridas S."/>
            <person name="Hughes K."/>
            <person name="Justo A."/>
            <person name="Karasinski D."/>
            <person name="Kautmanova I."/>
            <person name="Kiss B."/>
            <person name="Kocsube S."/>
            <person name="Kotiranta H."/>
            <person name="LaButti K.M."/>
            <person name="Lechner B.E."/>
            <person name="Liimatainen K."/>
            <person name="Lipzen A."/>
            <person name="Lukacs Z."/>
            <person name="Mihaltcheva S."/>
            <person name="Morgado L.N."/>
            <person name="Niskanen T."/>
            <person name="Noordeloos M.E."/>
            <person name="Ohm R.A."/>
            <person name="Ortiz-Santana B."/>
            <person name="Ovrebo C."/>
            <person name="Racz N."/>
            <person name="Riley R."/>
            <person name="Savchenko A."/>
            <person name="Shiryaev A."/>
            <person name="Soop K."/>
            <person name="Spirin V."/>
            <person name="Szebenyi C."/>
            <person name="Tomsovsky M."/>
            <person name="Tulloss R.E."/>
            <person name="Uehling J."/>
            <person name="Grigoriev I.V."/>
            <person name="Vagvolgyi C."/>
            <person name="Papp T."/>
            <person name="Martin F.M."/>
            <person name="Miettinen O."/>
            <person name="Hibbett D.S."/>
            <person name="Nagy L.G."/>
        </authorList>
    </citation>
    <scope>NUCLEOTIDE SEQUENCE [LARGE SCALE GENOMIC DNA]</scope>
    <source>
        <strain evidence="1 2">NL-1719</strain>
    </source>
</reference>
<accession>A0ACD3AP18</accession>
<gene>
    <name evidence="1" type="ORF">BDN72DRAFT_843331</name>
</gene>